<accession>A0A0F9ADS6</accession>
<feature type="transmembrane region" description="Helical" evidence="1">
    <location>
        <begin position="56"/>
        <end position="76"/>
    </location>
</feature>
<keyword evidence="1" id="KW-0472">Membrane</keyword>
<evidence type="ECO:0000313" key="2">
    <source>
        <dbReference type="EMBL" id="KKK76644.1"/>
    </source>
</evidence>
<gene>
    <name evidence="2" type="ORF">LCGC14_2861540</name>
</gene>
<reference evidence="2" key="1">
    <citation type="journal article" date="2015" name="Nature">
        <title>Complex archaea that bridge the gap between prokaryotes and eukaryotes.</title>
        <authorList>
            <person name="Spang A."/>
            <person name="Saw J.H."/>
            <person name="Jorgensen S.L."/>
            <person name="Zaremba-Niedzwiedzka K."/>
            <person name="Martijn J."/>
            <person name="Lind A.E."/>
            <person name="van Eijk R."/>
            <person name="Schleper C."/>
            <person name="Guy L."/>
            <person name="Ettema T.J."/>
        </authorList>
    </citation>
    <scope>NUCLEOTIDE SEQUENCE</scope>
</reference>
<feature type="transmembrane region" description="Helical" evidence="1">
    <location>
        <begin position="20"/>
        <end position="50"/>
    </location>
</feature>
<dbReference type="AlphaFoldDB" id="A0A0F9ADS6"/>
<keyword evidence="1" id="KW-0812">Transmembrane</keyword>
<evidence type="ECO:0000256" key="1">
    <source>
        <dbReference type="SAM" id="Phobius"/>
    </source>
</evidence>
<organism evidence="2">
    <name type="scientific">marine sediment metagenome</name>
    <dbReference type="NCBI Taxonomy" id="412755"/>
    <lineage>
        <taxon>unclassified sequences</taxon>
        <taxon>metagenomes</taxon>
        <taxon>ecological metagenomes</taxon>
    </lineage>
</organism>
<name>A0A0F9ADS6_9ZZZZ</name>
<sequence length="106" mass="11507">MTLLLGVIDSTLRRLYAGIVAVMLLPMYGFFGGVIGFILSIPLLIALATFGPTDLLATRIVAVGFMGGGALLLWAFCTKNFLRAVITGDDVERLDDWTGWNDIRGR</sequence>
<comment type="caution">
    <text evidence="2">The sequence shown here is derived from an EMBL/GenBank/DDBJ whole genome shotgun (WGS) entry which is preliminary data.</text>
</comment>
<proteinExistence type="predicted"/>
<protein>
    <submittedName>
        <fullName evidence="2">Uncharacterized protein</fullName>
    </submittedName>
</protein>
<keyword evidence="1" id="KW-1133">Transmembrane helix</keyword>
<dbReference type="EMBL" id="LAZR01055317">
    <property type="protein sequence ID" value="KKK76644.1"/>
    <property type="molecule type" value="Genomic_DNA"/>
</dbReference>